<protein>
    <submittedName>
        <fullName evidence="1">Uncharacterized protein</fullName>
    </submittedName>
</protein>
<organism evidence="1 2">
    <name type="scientific">Streptococcus dysgalactiae subsp. equisimilis</name>
    <name type="common">Streptococcus equisimilis</name>
    <dbReference type="NCBI Taxonomy" id="119602"/>
    <lineage>
        <taxon>Bacteria</taxon>
        <taxon>Bacillati</taxon>
        <taxon>Bacillota</taxon>
        <taxon>Bacilli</taxon>
        <taxon>Lactobacillales</taxon>
        <taxon>Streptococcaceae</taxon>
        <taxon>Streptococcus</taxon>
    </lineage>
</organism>
<evidence type="ECO:0000313" key="1">
    <source>
        <dbReference type="EMBL" id="VTT27469.1"/>
    </source>
</evidence>
<comment type="caution">
    <text evidence="1">The sequence shown here is derived from an EMBL/GenBank/DDBJ whole genome shotgun (WGS) entry which is preliminary data.</text>
</comment>
<sequence>MIPCVVINGIEPTVSHDSFGDFKRHEYHFPNGYGASVIHNPYSYGLELAVINDLDGKWELCYTSPIDDVCGYIGGEDELKELLIEIYNLPGDE</sequence>
<proteinExistence type="predicted"/>
<dbReference type="AlphaFoldDB" id="A0AAE9QW96"/>
<dbReference type="RefSeq" id="WP_065359283.1">
    <property type="nucleotide sequence ID" value="NZ_CABEIY010000008.1"/>
</dbReference>
<name>A0AAE9QW96_STREQ</name>
<dbReference type="Proteomes" id="UP000339049">
    <property type="component" value="Unassembled WGS sequence"/>
</dbReference>
<dbReference type="EMBL" id="CABEIY010000008">
    <property type="protein sequence ID" value="VTT27469.1"/>
    <property type="molecule type" value="Genomic_DNA"/>
</dbReference>
<accession>A0AAE9QW96</accession>
<reference evidence="1 2" key="1">
    <citation type="submission" date="2019-05" db="EMBL/GenBank/DDBJ databases">
        <authorList>
            <consortium name="Pathogen Informatics"/>
        </authorList>
    </citation>
    <scope>NUCLEOTIDE SEQUENCE [LARGE SCALE GENOMIC DNA]</scope>
    <source>
        <strain evidence="1 2">NCTC11557</strain>
    </source>
</reference>
<gene>
    <name evidence="1" type="ORF">NCTC11557_02431</name>
</gene>
<evidence type="ECO:0000313" key="2">
    <source>
        <dbReference type="Proteomes" id="UP000339049"/>
    </source>
</evidence>